<dbReference type="Gene3D" id="3.40.50.300">
    <property type="entry name" value="P-loop containing nucleotide triphosphate hydrolases"/>
    <property type="match status" value="1"/>
</dbReference>
<evidence type="ECO:0000313" key="7">
    <source>
        <dbReference type="Proteomes" id="UP000053370"/>
    </source>
</evidence>
<feature type="domain" description="ABC transporter" evidence="5">
    <location>
        <begin position="29"/>
        <end position="243"/>
    </location>
</feature>
<evidence type="ECO:0000259" key="5">
    <source>
        <dbReference type="PROSITE" id="PS50893"/>
    </source>
</evidence>
<reference evidence="6" key="1">
    <citation type="journal article" date="2015" name="Genome Announc.">
        <title>Draft Genome Sequence of Anaerolineae Strain TC1, a Novel Isolate from a Methanogenic Wastewater Treatment System.</title>
        <authorList>
            <person name="Matsuura N."/>
            <person name="Tourlousse D.M."/>
            <person name="Sun L."/>
            <person name="Toyonaga M."/>
            <person name="Kuroda K."/>
            <person name="Ohashi A."/>
            <person name="Cruz R."/>
            <person name="Yamaguchi T."/>
            <person name="Sekiguchi Y."/>
        </authorList>
    </citation>
    <scope>NUCLEOTIDE SEQUENCE [LARGE SCALE GENOMIC DNA]</scope>
    <source>
        <strain evidence="6">TC1</strain>
    </source>
</reference>
<gene>
    <name evidence="6" type="ORF">ATC1_1215</name>
</gene>
<dbReference type="GO" id="GO:0140359">
    <property type="term" value="F:ABC-type transporter activity"/>
    <property type="evidence" value="ECO:0007669"/>
    <property type="project" value="InterPro"/>
</dbReference>
<dbReference type="OrthoDB" id="9778870at2"/>
<evidence type="ECO:0000313" key="6">
    <source>
        <dbReference type="EMBL" id="GAP39486.1"/>
    </source>
</evidence>
<dbReference type="STRING" id="1678840.ATC1_1215"/>
<name>A0A0K8PA22_9CHLR</name>
<evidence type="ECO:0000256" key="1">
    <source>
        <dbReference type="ARBA" id="ARBA00005417"/>
    </source>
</evidence>
<protein>
    <submittedName>
        <fullName evidence="6">ABC-type polysaccharide/polyol phosphate transport system, ATPase component</fullName>
    </submittedName>
</protein>
<dbReference type="AlphaFoldDB" id="A0A0K8PA22"/>
<evidence type="ECO:0000256" key="2">
    <source>
        <dbReference type="ARBA" id="ARBA00022448"/>
    </source>
</evidence>
<dbReference type="InterPro" id="IPR003439">
    <property type="entry name" value="ABC_transporter-like_ATP-bd"/>
</dbReference>
<dbReference type="GO" id="GO:0016020">
    <property type="term" value="C:membrane"/>
    <property type="evidence" value="ECO:0007669"/>
    <property type="project" value="InterPro"/>
</dbReference>
<dbReference type="PANTHER" id="PTHR46743">
    <property type="entry name" value="TEICHOIC ACIDS EXPORT ATP-BINDING PROTEIN TAGH"/>
    <property type="match status" value="1"/>
</dbReference>
<dbReference type="SMART" id="SM00382">
    <property type="entry name" value="AAA"/>
    <property type="match status" value="1"/>
</dbReference>
<dbReference type="InterPro" id="IPR027417">
    <property type="entry name" value="P-loop_NTPase"/>
</dbReference>
<keyword evidence="4" id="KW-0067">ATP-binding</keyword>
<keyword evidence="3" id="KW-0547">Nucleotide-binding</keyword>
<dbReference type="PATRIC" id="fig|1678840.3.peg.515"/>
<dbReference type="GO" id="GO:0005524">
    <property type="term" value="F:ATP binding"/>
    <property type="evidence" value="ECO:0007669"/>
    <property type="project" value="UniProtKB-KW"/>
</dbReference>
<dbReference type="InterPro" id="IPR015860">
    <property type="entry name" value="ABC_transpr_TagH-like"/>
</dbReference>
<organism evidence="6">
    <name type="scientific">Flexilinea flocculi</name>
    <dbReference type="NCBI Taxonomy" id="1678840"/>
    <lineage>
        <taxon>Bacteria</taxon>
        <taxon>Bacillati</taxon>
        <taxon>Chloroflexota</taxon>
        <taxon>Anaerolineae</taxon>
        <taxon>Anaerolineales</taxon>
        <taxon>Anaerolineaceae</taxon>
        <taxon>Flexilinea</taxon>
    </lineage>
</organism>
<evidence type="ECO:0000256" key="4">
    <source>
        <dbReference type="ARBA" id="ARBA00022840"/>
    </source>
</evidence>
<dbReference type="GO" id="GO:0016887">
    <property type="term" value="F:ATP hydrolysis activity"/>
    <property type="evidence" value="ECO:0007669"/>
    <property type="project" value="InterPro"/>
</dbReference>
<keyword evidence="2" id="KW-0813">Transport</keyword>
<dbReference type="PANTHER" id="PTHR46743:SF2">
    <property type="entry name" value="TEICHOIC ACIDS EXPORT ATP-BINDING PROTEIN TAGH"/>
    <property type="match status" value="1"/>
</dbReference>
<dbReference type="RefSeq" id="WP_062277941.1">
    <property type="nucleotide sequence ID" value="NZ_DF968180.1"/>
</dbReference>
<keyword evidence="7" id="KW-1185">Reference proteome</keyword>
<dbReference type="CDD" id="cd03220">
    <property type="entry name" value="ABC_KpsT_Wzt"/>
    <property type="match status" value="1"/>
</dbReference>
<dbReference type="SUPFAM" id="SSF52540">
    <property type="entry name" value="P-loop containing nucleoside triphosphate hydrolases"/>
    <property type="match status" value="1"/>
</dbReference>
<dbReference type="Proteomes" id="UP000053370">
    <property type="component" value="Unassembled WGS sequence"/>
</dbReference>
<comment type="similarity">
    <text evidence="1">Belongs to the ABC transporter superfamily.</text>
</comment>
<sequence length="244" mass="26939">MNQNLAIQAENLGIYFRMPSEPISGTKDLFVQAVKRKIKINQFWALRHVSFELKRGESIGIMGRNGAGKSTLLKVIARVLTPKEGRIIVRGNVFPMLELGAGFVPDLTGHENIYLYGNILGLTNAEVGKLYDEIVDFSELGDFIYAPLRSYSSGMVARLAFATATAVQPDLLLADEILSVGDAPFQEKCIHRMMHYLSHGTTIVFVSHSTDTVKKICSRGMWLEHGTVKMSGSAEEVADAYKAQ</sequence>
<dbReference type="EMBL" id="DF968180">
    <property type="protein sequence ID" value="GAP39486.1"/>
    <property type="molecule type" value="Genomic_DNA"/>
</dbReference>
<evidence type="ECO:0000256" key="3">
    <source>
        <dbReference type="ARBA" id="ARBA00022741"/>
    </source>
</evidence>
<dbReference type="InterPro" id="IPR050683">
    <property type="entry name" value="Bact_Polysacc_Export_ATP-bd"/>
</dbReference>
<accession>A0A0K8PA22</accession>
<dbReference type="PROSITE" id="PS50893">
    <property type="entry name" value="ABC_TRANSPORTER_2"/>
    <property type="match status" value="1"/>
</dbReference>
<dbReference type="Pfam" id="PF00005">
    <property type="entry name" value="ABC_tran"/>
    <property type="match status" value="1"/>
</dbReference>
<proteinExistence type="inferred from homology"/>
<dbReference type="InterPro" id="IPR003593">
    <property type="entry name" value="AAA+_ATPase"/>
</dbReference>